<protein>
    <submittedName>
        <fullName evidence="1">Uncharacterized protein</fullName>
    </submittedName>
</protein>
<accession>A0A2X0XE88</accession>
<dbReference type="EMBL" id="UAQE01000001">
    <property type="protein sequence ID" value="SPT95573.1"/>
    <property type="molecule type" value="Genomic_DNA"/>
</dbReference>
<evidence type="ECO:0000313" key="1">
    <source>
        <dbReference type="EMBL" id="SPT95573.1"/>
    </source>
</evidence>
<organism evidence="1 2">
    <name type="scientific">Lysinibacillus capsici</name>
    <dbReference type="NCBI Taxonomy" id="2115968"/>
    <lineage>
        <taxon>Bacteria</taxon>
        <taxon>Bacillati</taxon>
        <taxon>Bacillota</taxon>
        <taxon>Bacilli</taxon>
        <taxon>Bacillales</taxon>
        <taxon>Bacillaceae</taxon>
        <taxon>Lysinibacillus</taxon>
    </lineage>
</organism>
<dbReference type="AlphaFoldDB" id="A0A2X0XE88"/>
<name>A0A2X0XE88_9BACI</name>
<sequence>MLEQSKVDEMNEALADYIIKRVEVLSPLATPEELDSIARLARVVNDAPKTVHLLD</sequence>
<gene>
    <name evidence="1" type="ORF">NCTC7582_00074</name>
</gene>
<dbReference type="Proteomes" id="UP000251431">
    <property type="component" value="Unassembled WGS sequence"/>
</dbReference>
<reference evidence="1 2" key="1">
    <citation type="submission" date="2018-06" db="EMBL/GenBank/DDBJ databases">
        <authorList>
            <consortium name="Pathogen Informatics"/>
            <person name="Doyle S."/>
        </authorList>
    </citation>
    <scope>NUCLEOTIDE SEQUENCE [LARGE SCALE GENOMIC DNA]</scope>
    <source>
        <strain evidence="1 2">NCTC7582</strain>
    </source>
</reference>
<evidence type="ECO:0000313" key="2">
    <source>
        <dbReference type="Proteomes" id="UP000251431"/>
    </source>
</evidence>
<proteinExistence type="predicted"/>
<dbReference type="RefSeq" id="WP_181574600.1">
    <property type="nucleotide sequence ID" value="NZ_UAQE01000001.1"/>
</dbReference>